<sequence length="414" mass="47069">MDHHNQTSFHARAYKYHLLTTACDTKLSGDELYLEMPIFNLNITTAWGRHIVAEYFELPKIVERLSDVKRHMCPSQCKTLGLYLVPTYDLTMLKKELFNMKQEDEESALEFLKRLTKDKPIVINQMVATQEQCPEIAFVGNAQYGNTKKYNQTEAKPQKQLQKAVEEQQSDRGSIIHLDKVRPQEKVQSKDLTHVKYGRQVMDQEKRLLENYPKMVPFHINVIIGEMATRALIDTGAQCMVMSAKLLKKALDVNYTVYLRILKVTVADGKIVHALGYVPFCMKTEFEHFPVNAIVLPDAGEDLHLGTDFLAHPDLAVIIDFKRNAMTIQGIEKSIDVVQLPSVTTMQMVVEEAPKYRDVFSLPGYPATKTSALTCKKDTGKARPVAKLYYTAAINSPPGVRQHIKEMLDQGDHI</sequence>
<dbReference type="InterPro" id="IPR021109">
    <property type="entry name" value="Peptidase_aspartic_dom_sf"/>
</dbReference>
<protein>
    <submittedName>
        <fullName evidence="2">Aspartic peptidase DDI1-type domain-containing protein</fullName>
    </submittedName>
</protein>
<dbReference type="Pfam" id="PF13975">
    <property type="entry name" value="gag-asp_proteas"/>
    <property type="match status" value="1"/>
</dbReference>
<name>A0A915JBN5_ROMCU</name>
<dbReference type="Proteomes" id="UP000887565">
    <property type="component" value="Unplaced"/>
</dbReference>
<dbReference type="CDD" id="cd00303">
    <property type="entry name" value="retropepsin_like"/>
    <property type="match status" value="1"/>
</dbReference>
<evidence type="ECO:0000313" key="2">
    <source>
        <dbReference type="WBParaSite" id="nRc.2.0.1.t23061-RA"/>
    </source>
</evidence>
<dbReference type="SUPFAM" id="SSF50630">
    <property type="entry name" value="Acid proteases"/>
    <property type="match status" value="1"/>
</dbReference>
<dbReference type="WBParaSite" id="nRc.2.0.1.t23061-RA">
    <property type="protein sequence ID" value="nRc.2.0.1.t23061-RA"/>
    <property type="gene ID" value="nRc.2.0.1.g23061"/>
</dbReference>
<dbReference type="Gene3D" id="2.40.70.10">
    <property type="entry name" value="Acid Proteases"/>
    <property type="match status" value="1"/>
</dbReference>
<organism evidence="1 2">
    <name type="scientific">Romanomermis culicivorax</name>
    <name type="common">Nematode worm</name>
    <dbReference type="NCBI Taxonomy" id="13658"/>
    <lineage>
        <taxon>Eukaryota</taxon>
        <taxon>Metazoa</taxon>
        <taxon>Ecdysozoa</taxon>
        <taxon>Nematoda</taxon>
        <taxon>Enoplea</taxon>
        <taxon>Dorylaimia</taxon>
        <taxon>Mermithida</taxon>
        <taxon>Mermithoidea</taxon>
        <taxon>Mermithidae</taxon>
        <taxon>Romanomermis</taxon>
    </lineage>
</organism>
<proteinExistence type="predicted"/>
<keyword evidence="1" id="KW-1185">Reference proteome</keyword>
<accession>A0A915JBN5</accession>
<evidence type="ECO:0000313" key="1">
    <source>
        <dbReference type="Proteomes" id="UP000887565"/>
    </source>
</evidence>
<dbReference type="AlphaFoldDB" id="A0A915JBN5"/>
<reference evidence="2" key="1">
    <citation type="submission" date="2022-11" db="UniProtKB">
        <authorList>
            <consortium name="WormBaseParasite"/>
        </authorList>
    </citation>
    <scope>IDENTIFICATION</scope>
</reference>